<dbReference type="EMBL" id="JACHHY010000044">
    <property type="protein sequence ID" value="MBB5020555.1"/>
    <property type="molecule type" value="Genomic_DNA"/>
</dbReference>
<organism evidence="1 2">
    <name type="scientific">Chitinivorax tropicus</name>
    <dbReference type="NCBI Taxonomy" id="714531"/>
    <lineage>
        <taxon>Bacteria</taxon>
        <taxon>Pseudomonadati</taxon>
        <taxon>Pseudomonadota</taxon>
        <taxon>Betaproteobacteria</taxon>
        <taxon>Chitinivorax</taxon>
    </lineage>
</organism>
<reference evidence="1 2" key="1">
    <citation type="submission" date="2020-08" db="EMBL/GenBank/DDBJ databases">
        <title>Genomic Encyclopedia of Type Strains, Phase IV (KMG-IV): sequencing the most valuable type-strain genomes for metagenomic binning, comparative biology and taxonomic classification.</title>
        <authorList>
            <person name="Goeker M."/>
        </authorList>
    </citation>
    <scope>NUCLEOTIDE SEQUENCE [LARGE SCALE GENOMIC DNA]</scope>
    <source>
        <strain evidence="1 2">DSM 27165</strain>
    </source>
</reference>
<gene>
    <name evidence="1" type="ORF">HNQ59_003876</name>
</gene>
<name>A0A840MT22_9PROT</name>
<sequence length="125" mass="14364">MRYKNVQRNRKLCFHEAVLRGHGRAKQFIRDERFEIFTATDFLSRQGYSDKKTTVFGDAIALNTMPDVPQHKQPEIALGQHCGSTDELLRLQMRGFTQQEAKNSKPSSSAIQPSKRPLWLVTTMV</sequence>
<protein>
    <submittedName>
        <fullName evidence="1">Uncharacterized protein</fullName>
    </submittedName>
</protein>
<dbReference type="Proteomes" id="UP000575898">
    <property type="component" value="Unassembled WGS sequence"/>
</dbReference>
<evidence type="ECO:0000313" key="2">
    <source>
        <dbReference type="Proteomes" id="UP000575898"/>
    </source>
</evidence>
<accession>A0A840MT22</accession>
<comment type="caution">
    <text evidence="1">The sequence shown here is derived from an EMBL/GenBank/DDBJ whole genome shotgun (WGS) entry which is preliminary data.</text>
</comment>
<keyword evidence="2" id="KW-1185">Reference proteome</keyword>
<evidence type="ECO:0000313" key="1">
    <source>
        <dbReference type="EMBL" id="MBB5020555.1"/>
    </source>
</evidence>
<dbReference type="AlphaFoldDB" id="A0A840MT22"/>
<proteinExistence type="predicted"/>
<dbReference type="RefSeq" id="WP_184041933.1">
    <property type="nucleotide sequence ID" value="NZ_JACHHY010000044.1"/>
</dbReference>